<evidence type="ECO:0000256" key="4">
    <source>
        <dbReference type="PROSITE-ProRule" id="PRU00409"/>
    </source>
</evidence>
<dbReference type="GO" id="GO:0016829">
    <property type="term" value="F:lyase activity"/>
    <property type="evidence" value="ECO:0007669"/>
    <property type="project" value="UniProtKB-KW"/>
</dbReference>
<name>A0A919J1G9_9ACTN</name>
<evidence type="ECO:0000313" key="6">
    <source>
        <dbReference type="EMBL" id="GIE10704.1"/>
    </source>
</evidence>
<dbReference type="PANTHER" id="PTHR43585">
    <property type="entry name" value="FUMIPYRROLE BIOSYNTHESIS PROTEIN C"/>
    <property type="match status" value="1"/>
</dbReference>
<dbReference type="RefSeq" id="WP_203817263.1">
    <property type="nucleotide sequence ID" value="NZ_BAAABP010000071.1"/>
</dbReference>
<dbReference type="InterPro" id="IPR013815">
    <property type="entry name" value="ATP_grasp_subdomain_1"/>
</dbReference>
<proteinExistence type="predicted"/>
<dbReference type="Gene3D" id="3.40.50.20">
    <property type="match status" value="1"/>
</dbReference>
<evidence type="ECO:0000313" key="7">
    <source>
        <dbReference type="Proteomes" id="UP000598174"/>
    </source>
</evidence>
<dbReference type="Gene3D" id="3.30.470.20">
    <property type="entry name" value="ATP-grasp fold, B domain"/>
    <property type="match status" value="1"/>
</dbReference>
<dbReference type="InterPro" id="IPR052032">
    <property type="entry name" value="ATP-dep_AA_Ligase"/>
</dbReference>
<evidence type="ECO:0000256" key="1">
    <source>
        <dbReference type="ARBA" id="ARBA00022598"/>
    </source>
</evidence>
<keyword evidence="1" id="KW-0436">Ligase</keyword>
<dbReference type="AlphaFoldDB" id="A0A919J1G9"/>
<dbReference type="GO" id="GO:0016874">
    <property type="term" value="F:ligase activity"/>
    <property type="evidence" value="ECO:0007669"/>
    <property type="project" value="UniProtKB-KW"/>
</dbReference>
<dbReference type="SUPFAM" id="SSF56059">
    <property type="entry name" value="Glutathione synthetase ATP-binding domain-like"/>
    <property type="match status" value="1"/>
</dbReference>
<dbReference type="GO" id="GO:0005524">
    <property type="term" value="F:ATP binding"/>
    <property type="evidence" value="ECO:0007669"/>
    <property type="project" value="UniProtKB-UniRule"/>
</dbReference>
<dbReference type="PROSITE" id="PS50975">
    <property type="entry name" value="ATP_GRASP"/>
    <property type="match status" value="1"/>
</dbReference>
<dbReference type="GO" id="GO:0046872">
    <property type="term" value="F:metal ion binding"/>
    <property type="evidence" value="ECO:0007669"/>
    <property type="project" value="InterPro"/>
</dbReference>
<evidence type="ECO:0000256" key="2">
    <source>
        <dbReference type="ARBA" id="ARBA00022741"/>
    </source>
</evidence>
<dbReference type="Pfam" id="PF18603">
    <property type="entry name" value="LAL_C2"/>
    <property type="match status" value="1"/>
</dbReference>
<comment type="caution">
    <text evidence="6">The sequence shown here is derived from an EMBL/GenBank/DDBJ whole genome shotgun (WGS) entry which is preliminary data.</text>
</comment>
<keyword evidence="6" id="KW-0456">Lyase</keyword>
<dbReference type="InterPro" id="IPR040570">
    <property type="entry name" value="LAL_C2"/>
</dbReference>
<keyword evidence="7" id="KW-1185">Reference proteome</keyword>
<accession>A0A919J1G9</accession>
<dbReference type="EMBL" id="BOMM01000017">
    <property type="protein sequence ID" value="GIE10704.1"/>
    <property type="molecule type" value="Genomic_DNA"/>
</dbReference>
<gene>
    <name evidence="6" type="ORF">Afe05nite_25440</name>
</gene>
<evidence type="ECO:0000259" key="5">
    <source>
        <dbReference type="PROSITE" id="PS50975"/>
    </source>
</evidence>
<evidence type="ECO:0000256" key="3">
    <source>
        <dbReference type="ARBA" id="ARBA00022840"/>
    </source>
</evidence>
<feature type="domain" description="ATP-grasp" evidence="5">
    <location>
        <begin position="111"/>
        <end position="307"/>
    </location>
</feature>
<reference evidence="6" key="1">
    <citation type="submission" date="2021-01" db="EMBL/GenBank/DDBJ databases">
        <title>Whole genome shotgun sequence of Actinoplanes ferrugineus NBRC 15555.</title>
        <authorList>
            <person name="Komaki H."/>
            <person name="Tamura T."/>
        </authorList>
    </citation>
    <scope>NUCLEOTIDE SEQUENCE</scope>
    <source>
        <strain evidence="6">NBRC 15555</strain>
    </source>
</reference>
<sequence>MSHLLLINSGKAEALGELRAVVPEARVTVLTEPAYRPQYPAGTDLVFVGDIGDLTAVRKAVLALSATNPVDHVVSPSERSMPAGGFLRSYLGLPGTGFDVANRFTNKAVMKRALTDLGLPVAAHRVVSGLPAAVRAAAELGGPVVVKPAFGTGSMNVHGFDSPARLAEFATSAAADKLRNAGCPLLVEEKIAMSAEYHADAVIVGSEVRFCSVGRYLVPQLDPVGRLNGSAIVPADSPAAAAVRALHEQVALGLGLRDGVTHCEIYETPAGLVVGEISCRPAGGGIADAIKTQYGVDIWDAFNRLALGLPVALPPAGRAVGGIVAVCLLPVRPGRVLRVTPAEELEALDGVLSVSMKVGPGSVIGTRLHSASTAGILLLEAPDEETLGKRVDRVVEQFRLDVEALCGD</sequence>
<protein>
    <submittedName>
        <fullName evidence="6">Argininosuccinate lyase</fullName>
    </submittedName>
</protein>
<dbReference type="InterPro" id="IPR011761">
    <property type="entry name" value="ATP-grasp"/>
</dbReference>
<dbReference type="Gene3D" id="3.30.1490.20">
    <property type="entry name" value="ATP-grasp fold, A domain"/>
    <property type="match status" value="1"/>
</dbReference>
<dbReference type="Proteomes" id="UP000598174">
    <property type="component" value="Unassembled WGS sequence"/>
</dbReference>
<dbReference type="PANTHER" id="PTHR43585:SF2">
    <property type="entry name" value="ATP-GRASP ENZYME FSQD"/>
    <property type="match status" value="1"/>
</dbReference>
<organism evidence="6 7">
    <name type="scientific">Paractinoplanes ferrugineus</name>
    <dbReference type="NCBI Taxonomy" id="113564"/>
    <lineage>
        <taxon>Bacteria</taxon>
        <taxon>Bacillati</taxon>
        <taxon>Actinomycetota</taxon>
        <taxon>Actinomycetes</taxon>
        <taxon>Micromonosporales</taxon>
        <taxon>Micromonosporaceae</taxon>
        <taxon>Paractinoplanes</taxon>
    </lineage>
</organism>
<keyword evidence="3 4" id="KW-0067">ATP-binding</keyword>
<keyword evidence="2 4" id="KW-0547">Nucleotide-binding</keyword>